<organism evidence="3 4">
    <name type="scientific">Oryzias melastigma</name>
    <name type="common">Marine medaka</name>
    <dbReference type="NCBI Taxonomy" id="30732"/>
    <lineage>
        <taxon>Eukaryota</taxon>
        <taxon>Metazoa</taxon>
        <taxon>Chordata</taxon>
        <taxon>Craniata</taxon>
        <taxon>Vertebrata</taxon>
        <taxon>Euteleostomi</taxon>
        <taxon>Actinopterygii</taxon>
        <taxon>Neopterygii</taxon>
        <taxon>Teleostei</taxon>
        <taxon>Neoteleostei</taxon>
        <taxon>Acanthomorphata</taxon>
        <taxon>Ovalentaria</taxon>
        <taxon>Atherinomorphae</taxon>
        <taxon>Beloniformes</taxon>
        <taxon>Adrianichthyidae</taxon>
        <taxon>Oryziinae</taxon>
        <taxon>Oryzias</taxon>
    </lineage>
</organism>
<protein>
    <recommendedName>
        <fullName evidence="2">DUF4614 domain-containing protein</fullName>
    </recommendedName>
</protein>
<feature type="compositionally biased region" description="Polar residues" evidence="1">
    <location>
        <begin position="151"/>
        <end position="164"/>
    </location>
</feature>
<keyword evidence="4" id="KW-1185">Reference proteome</keyword>
<evidence type="ECO:0000313" key="3">
    <source>
        <dbReference type="Ensembl" id="ENSOMEP00000000767.1"/>
    </source>
</evidence>
<feature type="region of interest" description="Disordered" evidence="1">
    <location>
        <begin position="20"/>
        <end position="310"/>
    </location>
</feature>
<feature type="compositionally biased region" description="Basic and acidic residues" evidence="1">
    <location>
        <begin position="235"/>
        <end position="247"/>
    </location>
</feature>
<feature type="region of interest" description="Disordered" evidence="1">
    <location>
        <begin position="583"/>
        <end position="636"/>
    </location>
</feature>
<feature type="compositionally biased region" description="Polar residues" evidence="1">
    <location>
        <begin position="23"/>
        <end position="45"/>
    </location>
</feature>
<reference evidence="3" key="1">
    <citation type="submission" date="2025-08" db="UniProtKB">
        <authorList>
            <consortium name="Ensembl"/>
        </authorList>
    </citation>
    <scope>IDENTIFICATION</scope>
</reference>
<dbReference type="GeneTree" id="ENSGT00390000002505"/>
<evidence type="ECO:0000313" key="4">
    <source>
        <dbReference type="Proteomes" id="UP000261560"/>
    </source>
</evidence>
<dbReference type="PANTHER" id="PTHR22409:SF2">
    <property type="entry name" value="CHROMOSOME 19 OPEN READING FRAME 44"/>
    <property type="match status" value="1"/>
</dbReference>
<feature type="compositionally biased region" description="Polar residues" evidence="1">
    <location>
        <begin position="387"/>
        <end position="399"/>
    </location>
</feature>
<name>A0A3B3B6H8_ORYME</name>
<dbReference type="OMA" id="FKINVMT"/>
<feature type="compositionally biased region" description="Basic and acidic residues" evidence="1">
    <location>
        <begin position="198"/>
        <end position="209"/>
    </location>
</feature>
<feature type="compositionally biased region" description="Low complexity" evidence="1">
    <location>
        <begin position="175"/>
        <end position="188"/>
    </location>
</feature>
<accession>A0A3B3B6H8</accession>
<dbReference type="Proteomes" id="UP000261560">
    <property type="component" value="Unplaced"/>
</dbReference>
<dbReference type="InterPro" id="IPR040120">
    <property type="entry name" value="C19orf44-like"/>
</dbReference>
<feature type="compositionally biased region" description="Low complexity" evidence="1">
    <location>
        <begin position="136"/>
        <end position="150"/>
    </location>
</feature>
<reference evidence="3" key="2">
    <citation type="submission" date="2025-09" db="UniProtKB">
        <authorList>
            <consortium name="Ensembl"/>
        </authorList>
    </citation>
    <scope>IDENTIFICATION</scope>
</reference>
<feature type="domain" description="DUF4614" evidence="2">
    <location>
        <begin position="388"/>
        <end position="563"/>
    </location>
</feature>
<feature type="region of interest" description="Disordered" evidence="1">
    <location>
        <begin position="347"/>
        <end position="474"/>
    </location>
</feature>
<evidence type="ECO:0000256" key="1">
    <source>
        <dbReference type="SAM" id="MobiDB-lite"/>
    </source>
</evidence>
<feature type="compositionally biased region" description="Polar residues" evidence="1">
    <location>
        <begin position="353"/>
        <end position="379"/>
    </location>
</feature>
<sequence>MWRRGGGRSAVLNRAEALLAGRSSGTQGSFKTASKPPNKQVSFHNLSDLSADSSADATGGEENSEQDLRPHSRFGGGSRFLKKAPPPKSSSQSPVSRKQNLLEPRSVPASQQESQSKIPAEPRSSVQASENTVREASGASLLSISTASATQQRPAQWNCEQSPGGSRFLRKKKIGTGAAPAAALTTGADVGDTPLLDLESKPGRAERGVSVDSDEEYMRKLLGDSVDPSDSSLAEEGRRSPLKEPQKRTSSTPSPPSSASHRRSPFRYSGQGQNHFNPSVSSPSTPLPEMTGDSPKAESPRRLSSSSSECVEVLSVAEQLLRGSVSSEAQSKKSEVSEDFHINIKNLDELIPASTSQAGSQDQSKQSDPGSWGGHQQLSQEDEEVQDYQSDFHSYSGGTRVSEELSEDEEAPSEIRSDSTESEVSSSLEPRRHASQTSVRGSSKQRRISSSSKKPLKDAAVQTQPDHLTHDDASVPPSVAAIYLSAAAGRGYALSAEQLEDISAYNPAVFVVSEVLKQQLAMTKELVDSNRRLHANLMQSLEPPSYRYTTLRDTIQSIRRLRPAKPATERHLEEVLQEFKYKSQQAPAAGRVHLNVSKRGQESPEDCTPSSPDPGLDSEPAALPEPDAAVPEEPLV</sequence>
<dbReference type="InterPro" id="IPR027884">
    <property type="entry name" value="DUF4614"/>
</dbReference>
<feature type="compositionally biased region" description="Low complexity" evidence="1">
    <location>
        <begin position="46"/>
        <end position="57"/>
    </location>
</feature>
<feature type="compositionally biased region" description="Polar residues" evidence="1">
    <location>
        <begin position="108"/>
        <end position="117"/>
    </location>
</feature>
<evidence type="ECO:0000259" key="2">
    <source>
        <dbReference type="Pfam" id="PF15391"/>
    </source>
</evidence>
<dbReference type="PaxDb" id="30732-ENSOMEP00000000767"/>
<dbReference type="Ensembl" id="ENSOMET00000015308.1">
    <property type="protein sequence ID" value="ENSOMEP00000000767.1"/>
    <property type="gene ID" value="ENSOMEG00000001666.1"/>
</dbReference>
<dbReference type="AlphaFoldDB" id="A0A3B3B6H8"/>
<feature type="compositionally biased region" description="Low complexity" evidence="1">
    <location>
        <begin position="89"/>
        <end position="98"/>
    </location>
</feature>
<dbReference type="PANTHER" id="PTHR22409">
    <property type="entry name" value="CHROMOSOME 19 OPEN READING FRAME 44"/>
    <property type="match status" value="1"/>
</dbReference>
<proteinExistence type="predicted"/>
<dbReference type="Pfam" id="PF15391">
    <property type="entry name" value="DUF4614"/>
    <property type="match status" value="1"/>
</dbReference>
<feature type="compositionally biased region" description="Polar residues" evidence="1">
    <location>
        <begin position="270"/>
        <end position="284"/>
    </location>
</feature>